<evidence type="ECO:0000256" key="1">
    <source>
        <dbReference type="ARBA" id="ARBA00023015"/>
    </source>
</evidence>
<organism evidence="5 6">
    <name type="scientific">Schaedlerella arabinosiphila</name>
    <dbReference type="NCBI Taxonomy" id="2044587"/>
    <lineage>
        <taxon>Bacteria</taxon>
        <taxon>Bacillati</taxon>
        <taxon>Bacillota</taxon>
        <taxon>Clostridia</taxon>
        <taxon>Lachnospirales</taxon>
        <taxon>Lachnospiraceae</taxon>
        <taxon>Schaedlerella</taxon>
    </lineage>
</organism>
<feature type="domain" description="HTH marR-type" evidence="4">
    <location>
        <begin position="1"/>
        <end position="136"/>
    </location>
</feature>
<dbReference type="RefSeq" id="WP_125126871.1">
    <property type="nucleotide sequence ID" value="NZ_RHJS01000002.1"/>
</dbReference>
<gene>
    <name evidence="5" type="ORF">EBB54_06945</name>
</gene>
<dbReference type="PROSITE" id="PS50995">
    <property type="entry name" value="HTH_MARR_2"/>
    <property type="match status" value="1"/>
</dbReference>
<dbReference type="AlphaFoldDB" id="A0A426DEF6"/>
<evidence type="ECO:0000313" key="6">
    <source>
        <dbReference type="Proteomes" id="UP000274920"/>
    </source>
</evidence>
<dbReference type="InterPro" id="IPR023187">
    <property type="entry name" value="Tscrpt_reg_MarR-type_CS"/>
</dbReference>
<keyword evidence="6" id="KW-1185">Reference proteome</keyword>
<evidence type="ECO:0000313" key="5">
    <source>
        <dbReference type="EMBL" id="RRK31135.1"/>
    </source>
</evidence>
<reference evidence="5" key="1">
    <citation type="submission" date="2018-10" db="EMBL/GenBank/DDBJ databases">
        <title>Schaedlerella arabinophila gen. nov. sp. nov., isolated from the mouse intestinal tract and comparative analysis with the genome of the closely related altered Schaedler flora strain ASF502.</title>
        <authorList>
            <person name="Miyake S."/>
            <person name="Soh M."/>
            <person name="Seedorf H."/>
        </authorList>
    </citation>
    <scope>NUCLEOTIDE SEQUENCE [LARGE SCALE GENOMIC DNA]</scope>
    <source>
        <strain evidence="5">DSM 106076</strain>
    </source>
</reference>
<keyword evidence="1" id="KW-0805">Transcription regulation</keyword>
<keyword evidence="2" id="KW-0238">DNA-binding</keyword>
<protein>
    <submittedName>
        <fullName evidence="5">MarR family transcriptional regulator</fullName>
    </submittedName>
</protein>
<evidence type="ECO:0000256" key="3">
    <source>
        <dbReference type="ARBA" id="ARBA00023163"/>
    </source>
</evidence>
<keyword evidence="3" id="KW-0804">Transcription</keyword>
<evidence type="ECO:0000259" key="4">
    <source>
        <dbReference type="PROSITE" id="PS50995"/>
    </source>
</evidence>
<dbReference type="PANTHER" id="PTHR42756">
    <property type="entry name" value="TRANSCRIPTIONAL REGULATOR, MARR"/>
    <property type="match status" value="1"/>
</dbReference>
<dbReference type="EMBL" id="RHJS01000002">
    <property type="protein sequence ID" value="RRK31135.1"/>
    <property type="molecule type" value="Genomic_DNA"/>
</dbReference>
<dbReference type="Gene3D" id="1.10.10.10">
    <property type="entry name" value="Winged helix-like DNA-binding domain superfamily/Winged helix DNA-binding domain"/>
    <property type="match status" value="1"/>
</dbReference>
<dbReference type="GO" id="GO:0003677">
    <property type="term" value="F:DNA binding"/>
    <property type="evidence" value="ECO:0007669"/>
    <property type="project" value="UniProtKB-KW"/>
</dbReference>
<dbReference type="InterPro" id="IPR036388">
    <property type="entry name" value="WH-like_DNA-bd_sf"/>
</dbReference>
<dbReference type="SMART" id="SM00347">
    <property type="entry name" value="HTH_MARR"/>
    <property type="match status" value="1"/>
</dbReference>
<dbReference type="InterPro" id="IPR036390">
    <property type="entry name" value="WH_DNA-bd_sf"/>
</dbReference>
<name>A0A426DEF6_9FIRM</name>
<accession>A0A426DEF6</accession>
<proteinExistence type="predicted"/>
<dbReference type="InterPro" id="IPR000835">
    <property type="entry name" value="HTH_MarR-typ"/>
</dbReference>
<sequence length="145" mass="17049">MYSIGKNIGILNRQFNIFLNRELVGTGLNATEFMYIGYLYQNNGIMQDELAREFLVDRAAITRTLKNMEEKGFVDRVRSKEDGRERRIYLTEKARSYEKLAESIQEKYIRAAGDLLDGQRQREIEDTVSFMVRLIRRINQNLEEG</sequence>
<evidence type="ECO:0000256" key="2">
    <source>
        <dbReference type="ARBA" id="ARBA00023125"/>
    </source>
</evidence>
<dbReference type="PANTHER" id="PTHR42756:SF1">
    <property type="entry name" value="TRANSCRIPTIONAL REPRESSOR OF EMRAB OPERON"/>
    <property type="match status" value="1"/>
</dbReference>
<comment type="caution">
    <text evidence="5">The sequence shown here is derived from an EMBL/GenBank/DDBJ whole genome shotgun (WGS) entry which is preliminary data.</text>
</comment>
<dbReference type="Pfam" id="PF01047">
    <property type="entry name" value="MarR"/>
    <property type="match status" value="1"/>
</dbReference>
<dbReference type="SUPFAM" id="SSF46785">
    <property type="entry name" value="Winged helix' DNA-binding domain"/>
    <property type="match status" value="1"/>
</dbReference>
<dbReference type="Proteomes" id="UP000274920">
    <property type="component" value="Unassembled WGS sequence"/>
</dbReference>
<dbReference type="GO" id="GO:0003700">
    <property type="term" value="F:DNA-binding transcription factor activity"/>
    <property type="evidence" value="ECO:0007669"/>
    <property type="project" value="InterPro"/>
</dbReference>
<dbReference type="PROSITE" id="PS01117">
    <property type="entry name" value="HTH_MARR_1"/>
    <property type="match status" value="1"/>
</dbReference>
<dbReference type="PRINTS" id="PR00598">
    <property type="entry name" value="HTHMARR"/>
</dbReference>